<dbReference type="Gene3D" id="6.10.340.10">
    <property type="match status" value="1"/>
</dbReference>
<dbReference type="Pfam" id="PF00512">
    <property type="entry name" value="HisKA"/>
    <property type="match status" value="1"/>
</dbReference>
<evidence type="ECO:0000259" key="8">
    <source>
        <dbReference type="PROSITE" id="PS50885"/>
    </source>
</evidence>
<comment type="catalytic activity">
    <reaction evidence="1">
        <text>ATP + protein L-histidine = ADP + protein N-phospho-L-histidine.</text>
        <dbReference type="EC" id="2.7.13.3"/>
    </reaction>
</comment>
<evidence type="ECO:0000256" key="3">
    <source>
        <dbReference type="ARBA" id="ARBA00022553"/>
    </source>
</evidence>
<keyword evidence="6" id="KW-1133">Transmembrane helix</keyword>
<sequence>MRFLRYFYPQTLKNKLRMTLFAIGFFPYLFILMYSHNLGEEKILENALIVHKIQIRDIKNHIDEQLQFLNKEIRFLSSLDMMNDMIVGDIDKRIAQVLIQKQKDLNLDMHLFALDKEFSIIASSSQTRHFKYAHLFQKALNNKEDYFFTEKNLMLFTKIYSSLDNNVFLGYLLSEYALTNLQNFTIHEKGIRSMLYNPSSSLHIGEVYQEEFSEKYIVLQERLKGFLSQWFVVYMIEKSVALAFLDAFILFLWGLFAFGFVVIMAISWWLSRRILEPIAQLSQATKSIISTKDYSTQVSQIAKGEIGELTDDFNAMIRETHHAFSVLEKENTLRLFRFVQLINIFSAIIQTQKEEDCIAVAIKELEKFMPNQQFSFSYDFPHKKDTKPKMMLYMRNFKDNTHDFYGVIYLNALSQLSDEYETKFYRSIATMIMLQLEHIHLIHKTQAVSQAKSTFISHISHELRTPLHMILSSTQYLIGYENLTHAQQKTIVTMESSADHLLGMINDILDLAEIEAGKVIVNLMMKSSDEIIEILENIISMLEVLAEQKGVSITLESRVQEEVLTRIDIKLFKQIIINLLSNAIKFTDKGSIHFLIKLSKNTLIIEIKDTGIGISKENLHTLFDDFSQVKNSKTNIQKGSGLGLVISQKLARLFDAEVKLLSEGEGKGSTALMYLNF</sequence>
<dbReference type="CDD" id="cd06225">
    <property type="entry name" value="HAMP"/>
    <property type="match status" value="1"/>
</dbReference>
<dbReference type="SUPFAM" id="SSF158472">
    <property type="entry name" value="HAMP domain-like"/>
    <property type="match status" value="1"/>
</dbReference>
<organism evidence="9">
    <name type="scientific">hydrothermal vent metagenome</name>
    <dbReference type="NCBI Taxonomy" id="652676"/>
    <lineage>
        <taxon>unclassified sequences</taxon>
        <taxon>metagenomes</taxon>
        <taxon>ecological metagenomes</taxon>
    </lineage>
</organism>
<dbReference type="Gene3D" id="3.30.565.10">
    <property type="entry name" value="Histidine kinase-like ATPase, C-terminal domain"/>
    <property type="match status" value="1"/>
</dbReference>
<dbReference type="InterPro" id="IPR036097">
    <property type="entry name" value="HisK_dim/P_sf"/>
</dbReference>
<dbReference type="SMART" id="SM00388">
    <property type="entry name" value="HisKA"/>
    <property type="match status" value="1"/>
</dbReference>
<evidence type="ECO:0000313" key="9">
    <source>
        <dbReference type="EMBL" id="SFV61872.1"/>
    </source>
</evidence>
<dbReference type="Pfam" id="PF00672">
    <property type="entry name" value="HAMP"/>
    <property type="match status" value="1"/>
</dbReference>
<dbReference type="GO" id="GO:0000155">
    <property type="term" value="F:phosphorelay sensor kinase activity"/>
    <property type="evidence" value="ECO:0007669"/>
    <property type="project" value="InterPro"/>
</dbReference>
<dbReference type="PROSITE" id="PS50885">
    <property type="entry name" value="HAMP"/>
    <property type="match status" value="1"/>
</dbReference>
<evidence type="ECO:0000256" key="4">
    <source>
        <dbReference type="ARBA" id="ARBA00022679"/>
    </source>
</evidence>
<dbReference type="SUPFAM" id="SSF47384">
    <property type="entry name" value="Homodimeric domain of signal transducing histidine kinase"/>
    <property type="match status" value="1"/>
</dbReference>
<keyword evidence="5 9" id="KW-0418">Kinase</keyword>
<keyword evidence="3" id="KW-0597">Phosphoprotein</keyword>
<dbReference type="InterPro" id="IPR003660">
    <property type="entry name" value="HAMP_dom"/>
</dbReference>
<dbReference type="InterPro" id="IPR003661">
    <property type="entry name" value="HisK_dim/P_dom"/>
</dbReference>
<name>A0A1W1C838_9ZZZZ</name>
<dbReference type="GO" id="GO:0009927">
    <property type="term" value="F:histidine phosphotransfer kinase activity"/>
    <property type="evidence" value="ECO:0007669"/>
    <property type="project" value="TreeGrafter"/>
</dbReference>
<dbReference type="PANTHER" id="PTHR43047">
    <property type="entry name" value="TWO-COMPONENT HISTIDINE PROTEIN KINASE"/>
    <property type="match status" value="1"/>
</dbReference>
<feature type="domain" description="Histidine kinase" evidence="7">
    <location>
        <begin position="458"/>
        <end position="677"/>
    </location>
</feature>
<keyword evidence="4" id="KW-0808">Transferase</keyword>
<dbReference type="SMART" id="SM00387">
    <property type="entry name" value="HATPase_c"/>
    <property type="match status" value="1"/>
</dbReference>
<dbReference type="InterPro" id="IPR005467">
    <property type="entry name" value="His_kinase_dom"/>
</dbReference>
<dbReference type="EMBL" id="FPHM01000072">
    <property type="protein sequence ID" value="SFV61872.1"/>
    <property type="molecule type" value="Genomic_DNA"/>
</dbReference>
<dbReference type="CDD" id="cd00082">
    <property type="entry name" value="HisKA"/>
    <property type="match status" value="1"/>
</dbReference>
<evidence type="ECO:0000256" key="2">
    <source>
        <dbReference type="ARBA" id="ARBA00012438"/>
    </source>
</evidence>
<feature type="transmembrane region" description="Helical" evidence="6">
    <location>
        <begin position="244"/>
        <end position="270"/>
    </location>
</feature>
<evidence type="ECO:0000256" key="6">
    <source>
        <dbReference type="SAM" id="Phobius"/>
    </source>
</evidence>
<proteinExistence type="predicted"/>
<dbReference type="InterPro" id="IPR003594">
    <property type="entry name" value="HATPase_dom"/>
</dbReference>
<keyword evidence="6" id="KW-0812">Transmembrane</keyword>
<dbReference type="SUPFAM" id="SSF55874">
    <property type="entry name" value="ATPase domain of HSP90 chaperone/DNA topoisomerase II/histidine kinase"/>
    <property type="match status" value="1"/>
</dbReference>
<gene>
    <name evidence="9" type="ORF">MNB_SV-13-1609</name>
</gene>
<evidence type="ECO:0000256" key="1">
    <source>
        <dbReference type="ARBA" id="ARBA00000085"/>
    </source>
</evidence>
<dbReference type="GO" id="GO:0005886">
    <property type="term" value="C:plasma membrane"/>
    <property type="evidence" value="ECO:0007669"/>
    <property type="project" value="TreeGrafter"/>
</dbReference>
<dbReference type="PRINTS" id="PR00344">
    <property type="entry name" value="BCTRLSENSOR"/>
</dbReference>
<dbReference type="InterPro" id="IPR004358">
    <property type="entry name" value="Sig_transdc_His_kin-like_C"/>
</dbReference>
<dbReference type="PROSITE" id="PS50109">
    <property type="entry name" value="HIS_KIN"/>
    <property type="match status" value="1"/>
</dbReference>
<protein>
    <recommendedName>
        <fullName evidence="2">histidine kinase</fullName>
        <ecNumber evidence="2">2.7.13.3</ecNumber>
    </recommendedName>
</protein>
<dbReference type="AlphaFoldDB" id="A0A1W1C838"/>
<evidence type="ECO:0000256" key="5">
    <source>
        <dbReference type="ARBA" id="ARBA00022777"/>
    </source>
</evidence>
<dbReference type="EC" id="2.7.13.3" evidence="2"/>
<feature type="domain" description="HAMP" evidence="8">
    <location>
        <begin position="272"/>
        <end position="325"/>
    </location>
</feature>
<reference evidence="9" key="1">
    <citation type="submission" date="2016-10" db="EMBL/GenBank/DDBJ databases">
        <authorList>
            <person name="de Groot N.N."/>
        </authorList>
    </citation>
    <scope>NUCLEOTIDE SEQUENCE</scope>
</reference>
<accession>A0A1W1C838</accession>
<dbReference type="Gene3D" id="1.10.287.130">
    <property type="match status" value="1"/>
</dbReference>
<feature type="transmembrane region" description="Helical" evidence="6">
    <location>
        <begin position="16"/>
        <end position="34"/>
    </location>
</feature>
<keyword evidence="6" id="KW-0472">Membrane</keyword>
<evidence type="ECO:0000259" key="7">
    <source>
        <dbReference type="PROSITE" id="PS50109"/>
    </source>
</evidence>
<dbReference type="PANTHER" id="PTHR43047:SF72">
    <property type="entry name" value="OSMOSENSING HISTIDINE PROTEIN KINASE SLN1"/>
    <property type="match status" value="1"/>
</dbReference>
<dbReference type="InterPro" id="IPR036890">
    <property type="entry name" value="HATPase_C_sf"/>
</dbReference>
<dbReference type="SMART" id="SM00304">
    <property type="entry name" value="HAMP"/>
    <property type="match status" value="1"/>
</dbReference>
<dbReference type="Pfam" id="PF02518">
    <property type="entry name" value="HATPase_c"/>
    <property type="match status" value="1"/>
</dbReference>